<evidence type="ECO:0000313" key="2">
    <source>
        <dbReference type="EMBL" id="OEK06754.1"/>
    </source>
</evidence>
<dbReference type="InterPro" id="IPR029063">
    <property type="entry name" value="SAM-dependent_MTases_sf"/>
</dbReference>
<dbReference type="AlphaFoldDB" id="A0A1E5T5T8"/>
<protein>
    <submittedName>
        <fullName evidence="2">Methyltransferase</fullName>
    </submittedName>
</protein>
<keyword evidence="2" id="KW-0808">Transferase</keyword>
<dbReference type="GO" id="GO:0032259">
    <property type="term" value="P:methylation"/>
    <property type="evidence" value="ECO:0007669"/>
    <property type="project" value="UniProtKB-KW"/>
</dbReference>
<reference evidence="2 3" key="1">
    <citation type="submission" date="2016-08" db="EMBL/GenBank/DDBJ databases">
        <title>Draft genome of Fabibacter sp. strain SK-8.</title>
        <authorList>
            <person name="Wong S.-K."/>
            <person name="Hamasaki K."/>
            <person name="Yoshizawa S."/>
        </authorList>
    </citation>
    <scope>NUCLEOTIDE SEQUENCE [LARGE SCALE GENOMIC DNA]</scope>
    <source>
        <strain evidence="2 3">SK-8</strain>
    </source>
</reference>
<name>A0A1E5T5T8_9BACT</name>
<dbReference type="SUPFAM" id="SSF53335">
    <property type="entry name" value="S-adenosyl-L-methionine-dependent methyltransferases"/>
    <property type="match status" value="1"/>
</dbReference>
<dbReference type="OrthoDB" id="7260171at2"/>
<dbReference type="GO" id="GO:0008757">
    <property type="term" value="F:S-adenosylmethionine-dependent methyltransferase activity"/>
    <property type="evidence" value="ECO:0007669"/>
    <property type="project" value="InterPro"/>
</dbReference>
<dbReference type="Pfam" id="PF08241">
    <property type="entry name" value="Methyltransf_11"/>
    <property type="match status" value="1"/>
</dbReference>
<dbReference type="CDD" id="cd02440">
    <property type="entry name" value="AdoMet_MTases"/>
    <property type="match status" value="1"/>
</dbReference>
<comment type="caution">
    <text evidence="2">The sequence shown here is derived from an EMBL/GenBank/DDBJ whole genome shotgun (WGS) entry which is preliminary data.</text>
</comment>
<dbReference type="InterPro" id="IPR013216">
    <property type="entry name" value="Methyltransf_11"/>
</dbReference>
<gene>
    <name evidence="2" type="ORF">BFP71_03580</name>
</gene>
<feature type="domain" description="Methyltransferase type 11" evidence="1">
    <location>
        <begin position="76"/>
        <end position="126"/>
    </location>
</feature>
<organism evidence="2 3">
    <name type="scientific">Roseivirga misakiensis</name>
    <dbReference type="NCBI Taxonomy" id="1563681"/>
    <lineage>
        <taxon>Bacteria</taxon>
        <taxon>Pseudomonadati</taxon>
        <taxon>Bacteroidota</taxon>
        <taxon>Cytophagia</taxon>
        <taxon>Cytophagales</taxon>
        <taxon>Roseivirgaceae</taxon>
        <taxon>Roseivirga</taxon>
    </lineage>
</organism>
<keyword evidence="2" id="KW-0489">Methyltransferase</keyword>
<accession>A0A1E5T5T8</accession>
<dbReference type="Gene3D" id="3.40.50.150">
    <property type="entry name" value="Vaccinia Virus protein VP39"/>
    <property type="match status" value="1"/>
</dbReference>
<sequence length="230" mass="27039">MGVKNLFAISENKNSLGSKFRQKRFRYFLKLLSSVESDPIRILDVGGKESFWVLNQFHQRKDVQITLLNLEASDLKYDNFSSVRGDATDLSEYAENSFDLVFSNSVIEHLHSFENQIKMAKECQRVGIKHFIQTPNRYFFMEPHYLLPFFQFLPKKLQYFILTKTKVSRLKKWNASFARQYIDEIRLMSKSEMSKLFPGSILYREKFLWMSKSFTAHNLESPQSKGEPGS</sequence>
<keyword evidence="3" id="KW-1185">Reference proteome</keyword>
<dbReference type="STRING" id="1563681.BFP71_03580"/>
<dbReference type="EMBL" id="MDGQ01000003">
    <property type="protein sequence ID" value="OEK06754.1"/>
    <property type="molecule type" value="Genomic_DNA"/>
</dbReference>
<dbReference type="Proteomes" id="UP000095552">
    <property type="component" value="Unassembled WGS sequence"/>
</dbReference>
<evidence type="ECO:0000259" key="1">
    <source>
        <dbReference type="Pfam" id="PF08241"/>
    </source>
</evidence>
<dbReference type="RefSeq" id="WP_069834066.1">
    <property type="nucleotide sequence ID" value="NZ_MDGQ01000003.1"/>
</dbReference>
<evidence type="ECO:0000313" key="3">
    <source>
        <dbReference type="Proteomes" id="UP000095552"/>
    </source>
</evidence>
<proteinExistence type="predicted"/>